<feature type="non-terminal residue" evidence="2">
    <location>
        <position position="1"/>
    </location>
</feature>
<evidence type="ECO:0000313" key="2">
    <source>
        <dbReference type="EMBL" id="CAF4407791.1"/>
    </source>
</evidence>
<evidence type="ECO:0000313" key="3">
    <source>
        <dbReference type="Proteomes" id="UP000663881"/>
    </source>
</evidence>
<proteinExistence type="predicted"/>
<dbReference type="PROSITE" id="PS50056">
    <property type="entry name" value="TYR_PHOSPHATASE_2"/>
    <property type="match status" value="1"/>
</dbReference>
<dbReference type="InterPro" id="IPR029021">
    <property type="entry name" value="Prot-tyrosine_phosphatase-like"/>
</dbReference>
<organism evidence="2 3">
    <name type="scientific">Adineta steineri</name>
    <dbReference type="NCBI Taxonomy" id="433720"/>
    <lineage>
        <taxon>Eukaryota</taxon>
        <taxon>Metazoa</taxon>
        <taxon>Spiralia</taxon>
        <taxon>Gnathifera</taxon>
        <taxon>Rotifera</taxon>
        <taxon>Eurotatoria</taxon>
        <taxon>Bdelloidea</taxon>
        <taxon>Adinetida</taxon>
        <taxon>Adinetidae</taxon>
        <taxon>Adineta</taxon>
    </lineage>
</organism>
<comment type="caution">
    <text evidence="2">The sequence shown here is derived from an EMBL/GenBank/DDBJ whole genome shotgun (WGS) entry which is preliminary data.</text>
</comment>
<dbReference type="PROSITE" id="PS00383">
    <property type="entry name" value="TYR_PHOSPHATASE_1"/>
    <property type="match status" value="1"/>
</dbReference>
<dbReference type="Gene3D" id="3.90.190.10">
    <property type="entry name" value="Protein tyrosine phosphatase superfamily"/>
    <property type="match status" value="1"/>
</dbReference>
<dbReference type="Proteomes" id="UP000663881">
    <property type="component" value="Unassembled WGS sequence"/>
</dbReference>
<protein>
    <recommendedName>
        <fullName evidence="1">Tyrosine specific protein phosphatases domain-containing protein</fullName>
    </recommendedName>
</protein>
<dbReference type="EMBL" id="CAJOAY010028710">
    <property type="protein sequence ID" value="CAF4407791.1"/>
    <property type="molecule type" value="Genomic_DNA"/>
</dbReference>
<sequence>MNPDEIIGIHCTHGFNRTGFLICAYLCRVDDM</sequence>
<reference evidence="2" key="1">
    <citation type="submission" date="2021-02" db="EMBL/GenBank/DDBJ databases">
        <authorList>
            <person name="Nowell W R."/>
        </authorList>
    </citation>
    <scope>NUCLEOTIDE SEQUENCE</scope>
</reference>
<dbReference type="SUPFAM" id="SSF52799">
    <property type="entry name" value="(Phosphotyrosine protein) phosphatases II"/>
    <property type="match status" value="1"/>
</dbReference>
<evidence type="ECO:0000259" key="1">
    <source>
        <dbReference type="PROSITE" id="PS50056"/>
    </source>
</evidence>
<accession>A0A820PTF4</accession>
<dbReference type="InterPro" id="IPR016130">
    <property type="entry name" value="Tyr_Pase_AS"/>
</dbReference>
<gene>
    <name evidence="2" type="ORF">OKA104_LOCUS51766</name>
</gene>
<dbReference type="AlphaFoldDB" id="A0A820PTF4"/>
<dbReference type="InterPro" id="IPR000387">
    <property type="entry name" value="Tyr_Pase_dom"/>
</dbReference>
<feature type="domain" description="Tyrosine specific protein phosphatases" evidence="1">
    <location>
        <begin position="1"/>
        <end position="32"/>
    </location>
</feature>
<name>A0A820PTF4_9BILA</name>